<dbReference type="PANTHER" id="PTHR38662">
    <property type="entry name" value="COBALT TRANSPORT PROTEIN CBIN"/>
    <property type="match status" value="1"/>
</dbReference>
<keyword evidence="5 10" id="KW-0812">Transmembrane</keyword>
<dbReference type="HAMAP" id="MF_00330">
    <property type="entry name" value="CbiN"/>
    <property type="match status" value="1"/>
</dbReference>
<reference evidence="12" key="1">
    <citation type="submission" date="2015-03" db="EMBL/GenBank/DDBJ databases">
        <authorList>
            <person name="Urmite Genomes"/>
        </authorList>
    </citation>
    <scope>NUCLEOTIDE SEQUENCE [LARGE SCALE GENOMIC DNA]</scope>
    <source>
        <strain evidence="12">FF10</strain>
    </source>
</reference>
<evidence type="ECO:0000313" key="11">
    <source>
        <dbReference type="EMBL" id="CQR25624.1"/>
    </source>
</evidence>
<evidence type="ECO:0000256" key="6">
    <source>
        <dbReference type="ARBA" id="ARBA00022989"/>
    </source>
</evidence>
<keyword evidence="4 10" id="KW-0169">Cobalamin biosynthesis</keyword>
<keyword evidence="1 10" id="KW-0171">Cobalt transport</keyword>
<evidence type="ECO:0000256" key="5">
    <source>
        <dbReference type="ARBA" id="ARBA00022692"/>
    </source>
</evidence>
<organism evidence="11 12">
    <name type="scientific">Streptococcus varani</name>
    <dbReference type="NCBI Taxonomy" id="1608583"/>
    <lineage>
        <taxon>Bacteria</taxon>
        <taxon>Bacillati</taxon>
        <taxon>Bacillota</taxon>
        <taxon>Bacilli</taxon>
        <taxon>Lactobacillales</taxon>
        <taxon>Streptococcaceae</taxon>
        <taxon>Streptococcus</taxon>
    </lineage>
</organism>
<comment type="similarity">
    <text evidence="10">Belongs to the CbiN family.</text>
</comment>
<dbReference type="GO" id="GO:0005886">
    <property type="term" value="C:plasma membrane"/>
    <property type="evidence" value="ECO:0007669"/>
    <property type="project" value="UniProtKB-SubCell"/>
</dbReference>
<evidence type="ECO:0000256" key="8">
    <source>
        <dbReference type="ARBA" id="ARBA00023136"/>
    </source>
</evidence>
<dbReference type="PANTHER" id="PTHR38662:SF1">
    <property type="entry name" value="COBALT TRANSPORT PROTEIN CBIN"/>
    <property type="match status" value="1"/>
</dbReference>
<dbReference type="STRING" id="1608583.BN1356_01966"/>
<comment type="caution">
    <text evidence="10">Lacks conserved residue(s) required for the propagation of feature annotation.</text>
</comment>
<keyword evidence="7 10" id="KW-0406">Ion transport</keyword>
<dbReference type="OrthoDB" id="1551318at2"/>
<protein>
    <recommendedName>
        <fullName evidence="10">Cobalt transport protein CbiN</fullName>
    </recommendedName>
    <alternativeName>
        <fullName evidence="10">Energy-coupling factor transporter probable substrate-capture protein CbiN</fullName>
        <shortName evidence="10">ECF transporter S component CbiN</shortName>
    </alternativeName>
</protein>
<evidence type="ECO:0000256" key="3">
    <source>
        <dbReference type="ARBA" id="ARBA00022475"/>
    </source>
</evidence>
<dbReference type="AlphaFoldDB" id="A0A0E4H692"/>
<gene>
    <name evidence="10 11" type="primary">cbiN</name>
    <name evidence="11" type="ORF">BN1356_01966</name>
</gene>
<evidence type="ECO:0000256" key="4">
    <source>
        <dbReference type="ARBA" id="ARBA00022573"/>
    </source>
</evidence>
<dbReference type="Pfam" id="PF02553">
    <property type="entry name" value="CbiN"/>
    <property type="match status" value="1"/>
</dbReference>
<evidence type="ECO:0000256" key="2">
    <source>
        <dbReference type="ARBA" id="ARBA00022448"/>
    </source>
</evidence>
<dbReference type="GO" id="GO:0015087">
    <property type="term" value="F:cobalt ion transmembrane transporter activity"/>
    <property type="evidence" value="ECO:0007669"/>
    <property type="project" value="UniProtKB-UniRule"/>
</dbReference>
<keyword evidence="9 10" id="KW-0170">Cobalt</keyword>
<dbReference type="GO" id="GO:0009236">
    <property type="term" value="P:cobalamin biosynthetic process"/>
    <property type="evidence" value="ECO:0007669"/>
    <property type="project" value="UniProtKB-UniRule"/>
</dbReference>
<keyword evidence="6 10" id="KW-1133">Transmembrane helix</keyword>
<comment type="subunit">
    <text evidence="10">Forms an energy-coupling factor (ECF) transporter complex composed of an ATP-binding protein (A component, CbiO), a transmembrane protein (T component, CbiQ) and 2 possible substrate-capture proteins (S components, CbiM and CbiN) of unknown stoichimetry.</text>
</comment>
<keyword evidence="8 10" id="KW-0472">Membrane</keyword>
<sequence length="96" mass="10339" precursor="true">MKNVTKQNIILMFACVLIAVAALFLAPSNSEFGGSDGGAEATITEVRPDYQPWFSPLYEPASGEIESLLFTLQGSIGVGIITYIIGYHRGKKNVSN</sequence>
<comment type="pathway">
    <text evidence="10">Cofactor biosynthesis; adenosylcobalamin biosynthesis.</text>
</comment>
<dbReference type="NCBIfam" id="TIGR01165">
    <property type="entry name" value="cbiN"/>
    <property type="match status" value="1"/>
</dbReference>
<evidence type="ECO:0000256" key="7">
    <source>
        <dbReference type="ARBA" id="ARBA00023065"/>
    </source>
</evidence>
<accession>A0A0E4H692</accession>
<dbReference type="RefSeq" id="WP_093651154.1">
    <property type="nucleotide sequence ID" value="NZ_CTEN01000004.1"/>
</dbReference>
<dbReference type="Proteomes" id="UP000198604">
    <property type="component" value="Unassembled WGS sequence"/>
</dbReference>
<dbReference type="NCBIfam" id="NF002780">
    <property type="entry name" value="PRK02898.1"/>
    <property type="match status" value="1"/>
</dbReference>
<dbReference type="UniPathway" id="UPA00148"/>
<evidence type="ECO:0000313" key="12">
    <source>
        <dbReference type="Proteomes" id="UP000198604"/>
    </source>
</evidence>
<dbReference type="InterPro" id="IPR003705">
    <property type="entry name" value="CbiN"/>
</dbReference>
<evidence type="ECO:0000256" key="9">
    <source>
        <dbReference type="ARBA" id="ARBA00023285"/>
    </source>
</evidence>
<keyword evidence="2 10" id="KW-0813">Transport</keyword>
<keyword evidence="3 10" id="KW-1003">Cell membrane</keyword>
<name>A0A0E4H692_9STRE</name>
<evidence type="ECO:0000256" key="1">
    <source>
        <dbReference type="ARBA" id="ARBA00022426"/>
    </source>
</evidence>
<dbReference type="EMBL" id="CTEN01000004">
    <property type="protein sequence ID" value="CQR25624.1"/>
    <property type="molecule type" value="Genomic_DNA"/>
</dbReference>
<comment type="function">
    <text evidence="10">Part of the energy-coupling factor (ECF) transporter complex CbiMNOQ involved in cobalt import.</text>
</comment>
<feature type="transmembrane region" description="Helical" evidence="10">
    <location>
        <begin position="65"/>
        <end position="86"/>
    </location>
</feature>
<evidence type="ECO:0000256" key="10">
    <source>
        <dbReference type="HAMAP-Rule" id="MF_00330"/>
    </source>
</evidence>
<proteinExistence type="inferred from homology"/>
<comment type="subcellular location">
    <subcellularLocation>
        <location evidence="10">Cell membrane</location>
        <topology evidence="10">Multi-pass membrane protein</topology>
    </subcellularLocation>
</comment>
<keyword evidence="12" id="KW-1185">Reference proteome</keyword>